<sequence>MSKDAIVLGAGIVGVSVALHLQARGVRVTLVDRRAPGEETSFGNAGLIEASSVVPYGFPRDWRTLLRLMRNDSTMLRYDLRSLPAYARWLALFWRESAPARLAGAAHDMLPLIGRCVAEHEALLARSAAYTDARTGAYTETRTDAFTDARTDAYTETRTDLRALVRPVGWLEAYRSPAEFERERAEALRVAGQHGLRVNVLDAAGLRAAEASLSEGYAGAIHWADPASVADPGALVKGYAQLFLCEGGRFAKGDALTLRQEGSGWQVRTEDGPLTAELAVVALGPWSDLVTGPLGYHVPLMAKRGYHMHYASEASAPLTRPVVDIEGGYVVAPMSRGLRLTTGVELATRERPPNYAQLDAAERAARPVFGLGKRLDETPWMGMRPCTPDMRPVLGPAPRHAGLWFAFGHNHHGLTLGPVTGRLVAEQIMGETPFTDPKPYLPHRFA</sequence>
<dbReference type="InterPro" id="IPR036188">
    <property type="entry name" value="FAD/NAD-bd_sf"/>
</dbReference>
<dbReference type="PANTHER" id="PTHR13847">
    <property type="entry name" value="SARCOSINE DEHYDROGENASE-RELATED"/>
    <property type="match status" value="1"/>
</dbReference>
<name>A0A4R5MFH3_9BURK</name>
<dbReference type="AlphaFoldDB" id="A0A4R5MFH3"/>
<dbReference type="SUPFAM" id="SSF51905">
    <property type="entry name" value="FAD/NAD(P)-binding domain"/>
    <property type="match status" value="1"/>
</dbReference>
<dbReference type="EMBL" id="SMRP01000001">
    <property type="protein sequence ID" value="TDG26015.1"/>
    <property type="molecule type" value="Genomic_DNA"/>
</dbReference>
<keyword evidence="1" id="KW-0560">Oxidoreductase</keyword>
<dbReference type="PANTHER" id="PTHR13847:SF289">
    <property type="entry name" value="GLYCINE OXIDASE"/>
    <property type="match status" value="1"/>
</dbReference>
<organism evidence="3 4">
    <name type="scientific">Paraburkholderia silviterrae</name>
    <dbReference type="NCBI Taxonomy" id="2528715"/>
    <lineage>
        <taxon>Bacteria</taxon>
        <taxon>Pseudomonadati</taxon>
        <taxon>Pseudomonadota</taxon>
        <taxon>Betaproteobacteria</taxon>
        <taxon>Burkholderiales</taxon>
        <taxon>Burkholderiaceae</taxon>
        <taxon>Paraburkholderia</taxon>
    </lineage>
</organism>
<feature type="domain" description="FAD dependent oxidoreductase" evidence="2">
    <location>
        <begin position="4"/>
        <end position="426"/>
    </location>
</feature>
<evidence type="ECO:0000313" key="3">
    <source>
        <dbReference type="EMBL" id="TDG26015.1"/>
    </source>
</evidence>
<dbReference type="Gene3D" id="3.50.50.60">
    <property type="entry name" value="FAD/NAD(P)-binding domain"/>
    <property type="match status" value="2"/>
</dbReference>
<evidence type="ECO:0000259" key="2">
    <source>
        <dbReference type="Pfam" id="PF01266"/>
    </source>
</evidence>
<dbReference type="SUPFAM" id="SSF54373">
    <property type="entry name" value="FAD-linked reductases, C-terminal domain"/>
    <property type="match status" value="1"/>
</dbReference>
<comment type="caution">
    <text evidence="3">The sequence shown here is derived from an EMBL/GenBank/DDBJ whole genome shotgun (WGS) entry which is preliminary data.</text>
</comment>
<dbReference type="GO" id="GO:0005737">
    <property type="term" value="C:cytoplasm"/>
    <property type="evidence" value="ECO:0007669"/>
    <property type="project" value="TreeGrafter"/>
</dbReference>
<dbReference type="Proteomes" id="UP000295722">
    <property type="component" value="Unassembled WGS sequence"/>
</dbReference>
<reference evidence="3 4" key="1">
    <citation type="submission" date="2019-03" db="EMBL/GenBank/DDBJ databases">
        <title>Paraburkholderia sp. 4M-K11, isolated from subtropical forest soil.</title>
        <authorList>
            <person name="Gao Z.-H."/>
            <person name="Qiu L.-H."/>
        </authorList>
    </citation>
    <scope>NUCLEOTIDE SEQUENCE [LARGE SCALE GENOMIC DNA]</scope>
    <source>
        <strain evidence="3 4">4M-K11</strain>
    </source>
</reference>
<proteinExistence type="predicted"/>
<evidence type="ECO:0000256" key="1">
    <source>
        <dbReference type="ARBA" id="ARBA00023002"/>
    </source>
</evidence>
<evidence type="ECO:0000313" key="4">
    <source>
        <dbReference type="Proteomes" id="UP000295722"/>
    </source>
</evidence>
<dbReference type="RefSeq" id="WP_133193068.1">
    <property type="nucleotide sequence ID" value="NZ_JBHUCW010000001.1"/>
</dbReference>
<dbReference type="Gene3D" id="3.30.9.10">
    <property type="entry name" value="D-Amino Acid Oxidase, subunit A, domain 2"/>
    <property type="match status" value="1"/>
</dbReference>
<dbReference type="Pfam" id="PF01266">
    <property type="entry name" value="DAO"/>
    <property type="match status" value="1"/>
</dbReference>
<protein>
    <submittedName>
        <fullName evidence="3">FAD-binding oxidoreductase</fullName>
    </submittedName>
</protein>
<accession>A0A4R5MFH3</accession>
<keyword evidence="4" id="KW-1185">Reference proteome</keyword>
<dbReference type="OrthoDB" id="18526at2"/>
<gene>
    <name evidence="3" type="ORF">EYW47_01240</name>
</gene>
<dbReference type="InterPro" id="IPR006076">
    <property type="entry name" value="FAD-dep_OxRdtase"/>
</dbReference>
<dbReference type="GO" id="GO:0016491">
    <property type="term" value="F:oxidoreductase activity"/>
    <property type="evidence" value="ECO:0007669"/>
    <property type="project" value="UniProtKB-KW"/>
</dbReference>